<accession>A0A504YFN1</accession>
<feature type="repeat" description="Filamin" evidence="3">
    <location>
        <begin position="230"/>
        <end position="350"/>
    </location>
</feature>
<evidence type="ECO:0000256" key="2">
    <source>
        <dbReference type="ARBA" id="ARBA00022737"/>
    </source>
</evidence>
<sequence>MTRTHQIELSYEGVPLPGSPFDVLVVPGCDPNRVKAHGPGLKDGPHLTPGSKTHFLVDLTGAGQGGLGLAVEGPSEAPIECQDNRDGTCTVFYNPTEPGAYSIFVRFNDINVPGSPFYVNVKAKVDPNQVQCYGPGLESGLLRAGWPAYFTVDTKKAGDARLQVLYTPKPGAEMRPASIQPLGTTAGKDSSTPQHYHKITYTPEAEGLCQLEVKYDGRHVPGSPFAVQIRKACEPERVKVLGPGVEGPVLASLPVSFTVDARDAGMGDLTLGLTDPKGQSVPVRVVPLSVDNESVVTNGAVPSVASLASGDVSDTGLLSCTYEPYMVGPHVIHVMFAGVEVENSPFTVHSTATGRADQCQLRDGVKEVVAIGEENVIIVNTTGSGKGRLTCQVVQQPLGQSATSATLLPVETEDNRDGTTSVYYTPTQLGQLAVELRYGGQLIPNGEFTQKVVSKEELEALSKPIVVYRPVEFRLPTPRGDVEIESKCTCSLFLSQLCRLG</sequence>
<dbReference type="PANTHER" id="PTHR38537">
    <property type="entry name" value="JITTERBUG, ISOFORM N"/>
    <property type="match status" value="1"/>
</dbReference>
<dbReference type="GO" id="GO:0051015">
    <property type="term" value="F:actin filament binding"/>
    <property type="evidence" value="ECO:0007669"/>
    <property type="project" value="InterPro"/>
</dbReference>
<dbReference type="Pfam" id="PF00630">
    <property type="entry name" value="Filamin"/>
    <property type="match status" value="4"/>
</dbReference>
<dbReference type="SUPFAM" id="SSF81296">
    <property type="entry name" value="E set domains"/>
    <property type="match status" value="4"/>
</dbReference>
<dbReference type="PROSITE" id="PS50194">
    <property type="entry name" value="FILAMIN_REPEAT"/>
    <property type="match status" value="5"/>
</dbReference>
<reference evidence="4 5" key="1">
    <citation type="submission" date="2019-04" db="EMBL/GenBank/DDBJ databases">
        <title>Annotation for the trematode Fasciola gigantica.</title>
        <authorList>
            <person name="Choi Y.-J."/>
        </authorList>
    </citation>
    <scope>NUCLEOTIDE SEQUENCE [LARGE SCALE GENOMIC DNA]</scope>
    <source>
        <strain evidence="4">Uganda_cow_1</strain>
    </source>
</reference>
<dbReference type="Gene3D" id="2.60.40.10">
    <property type="entry name" value="Immunoglobulins"/>
    <property type="match status" value="5"/>
</dbReference>
<dbReference type="OrthoDB" id="18740at2759"/>
<dbReference type="Proteomes" id="UP000316759">
    <property type="component" value="Unassembled WGS sequence"/>
</dbReference>
<dbReference type="InterPro" id="IPR044801">
    <property type="entry name" value="Filamin"/>
</dbReference>
<evidence type="ECO:0000313" key="5">
    <source>
        <dbReference type="Proteomes" id="UP000316759"/>
    </source>
</evidence>
<dbReference type="STRING" id="46835.A0A504YFN1"/>
<feature type="repeat" description="Filamin" evidence="3">
    <location>
        <begin position="1"/>
        <end position="25"/>
    </location>
</feature>
<name>A0A504YFN1_FASGI</name>
<keyword evidence="5" id="KW-1185">Reference proteome</keyword>
<evidence type="ECO:0000256" key="1">
    <source>
        <dbReference type="ARBA" id="ARBA00009238"/>
    </source>
</evidence>
<dbReference type="InterPro" id="IPR013783">
    <property type="entry name" value="Ig-like_fold"/>
</dbReference>
<feature type="repeat" description="Filamin" evidence="3">
    <location>
        <begin position="122"/>
        <end position="229"/>
    </location>
</feature>
<comment type="similarity">
    <text evidence="1">Belongs to the filamin family.</text>
</comment>
<dbReference type="EMBL" id="SUNJ01011070">
    <property type="protein sequence ID" value="TPP59165.1"/>
    <property type="molecule type" value="Genomic_DNA"/>
</dbReference>
<organism evidence="4 5">
    <name type="scientific">Fasciola gigantica</name>
    <name type="common">Giant liver fluke</name>
    <dbReference type="NCBI Taxonomy" id="46835"/>
    <lineage>
        <taxon>Eukaryota</taxon>
        <taxon>Metazoa</taxon>
        <taxon>Spiralia</taxon>
        <taxon>Lophotrochozoa</taxon>
        <taxon>Platyhelminthes</taxon>
        <taxon>Trematoda</taxon>
        <taxon>Digenea</taxon>
        <taxon>Plagiorchiida</taxon>
        <taxon>Echinostomata</taxon>
        <taxon>Echinostomatoidea</taxon>
        <taxon>Fasciolidae</taxon>
        <taxon>Fasciola</taxon>
    </lineage>
</organism>
<dbReference type="AlphaFoldDB" id="A0A504YFN1"/>
<protein>
    <submittedName>
        <fullName evidence="4">Filamin-A</fullName>
    </submittedName>
</protein>
<proteinExistence type="inferred from homology"/>
<evidence type="ECO:0000256" key="3">
    <source>
        <dbReference type="PROSITE-ProRule" id="PRU00087"/>
    </source>
</evidence>
<dbReference type="InterPro" id="IPR017868">
    <property type="entry name" value="Filamin/ABP280_repeat-like"/>
</dbReference>
<evidence type="ECO:0000313" key="4">
    <source>
        <dbReference type="EMBL" id="TPP59165.1"/>
    </source>
</evidence>
<dbReference type="PANTHER" id="PTHR38537:SF8">
    <property type="entry name" value="FILAMIN-A"/>
    <property type="match status" value="1"/>
</dbReference>
<comment type="caution">
    <text evidence="4">The sequence shown here is derived from an EMBL/GenBank/DDBJ whole genome shotgun (WGS) entry which is preliminary data.</text>
</comment>
<feature type="repeat" description="Filamin" evidence="3">
    <location>
        <begin position="26"/>
        <end position="121"/>
    </location>
</feature>
<feature type="repeat" description="Filamin" evidence="3">
    <location>
        <begin position="364"/>
        <end position="452"/>
    </location>
</feature>
<dbReference type="InterPro" id="IPR001298">
    <property type="entry name" value="Filamin/ABP280_rpt"/>
</dbReference>
<keyword evidence="2" id="KW-0677">Repeat</keyword>
<dbReference type="GO" id="GO:0030036">
    <property type="term" value="P:actin cytoskeleton organization"/>
    <property type="evidence" value="ECO:0007669"/>
    <property type="project" value="InterPro"/>
</dbReference>
<dbReference type="SMART" id="SM00557">
    <property type="entry name" value="IG_FLMN"/>
    <property type="match status" value="4"/>
</dbReference>
<dbReference type="InterPro" id="IPR014756">
    <property type="entry name" value="Ig_E-set"/>
</dbReference>
<gene>
    <name evidence="4" type="ORF">FGIG_12268</name>
</gene>